<dbReference type="SUPFAM" id="SSF52343">
    <property type="entry name" value="Ferredoxin reductase-like, C-terminal NADP-linked domain"/>
    <property type="match status" value="1"/>
</dbReference>
<name>A0A919BB94_9GAMM</name>
<comment type="caution">
    <text evidence="8">The sequence shown here is derived from an EMBL/GenBank/DDBJ whole genome shotgun (WGS) entry which is preliminary data.</text>
</comment>
<evidence type="ECO:0000256" key="5">
    <source>
        <dbReference type="SAM" id="Phobius"/>
    </source>
</evidence>
<feature type="domain" description="Flavodoxin-like" evidence="6">
    <location>
        <begin position="39"/>
        <end position="177"/>
    </location>
</feature>
<reference evidence="8" key="1">
    <citation type="journal article" date="2014" name="Int. J. Syst. Evol. Microbiol.">
        <title>Complete genome sequence of Corynebacterium casei LMG S-19264T (=DSM 44701T), isolated from a smear-ripened cheese.</title>
        <authorList>
            <consortium name="US DOE Joint Genome Institute (JGI-PGF)"/>
            <person name="Walter F."/>
            <person name="Albersmeier A."/>
            <person name="Kalinowski J."/>
            <person name="Ruckert C."/>
        </authorList>
    </citation>
    <scope>NUCLEOTIDE SEQUENCE</scope>
    <source>
        <strain evidence="8">KCTC 42731</strain>
    </source>
</reference>
<evidence type="ECO:0000256" key="3">
    <source>
        <dbReference type="ARBA" id="ARBA00022982"/>
    </source>
</evidence>
<keyword evidence="1" id="KW-0285">Flavoprotein</keyword>
<reference evidence="8" key="2">
    <citation type="submission" date="2020-09" db="EMBL/GenBank/DDBJ databases">
        <authorList>
            <person name="Sun Q."/>
            <person name="Kim S."/>
        </authorList>
    </citation>
    <scope>NUCLEOTIDE SEQUENCE</scope>
    <source>
        <strain evidence="8">KCTC 42731</strain>
    </source>
</reference>
<evidence type="ECO:0000313" key="9">
    <source>
        <dbReference type="Proteomes" id="UP000623842"/>
    </source>
</evidence>
<dbReference type="Gene3D" id="2.40.30.10">
    <property type="entry name" value="Translation factors"/>
    <property type="match status" value="1"/>
</dbReference>
<dbReference type="GO" id="GO:0005829">
    <property type="term" value="C:cytosol"/>
    <property type="evidence" value="ECO:0007669"/>
    <property type="project" value="TreeGrafter"/>
</dbReference>
<keyword evidence="3" id="KW-0813">Transport</keyword>
<keyword evidence="2" id="KW-0288">FMN</keyword>
<dbReference type="Pfam" id="PF00258">
    <property type="entry name" value="Flavodoxin_1"/>
    <property type="match status" value="1"/>
</dbReference>
<dbReference type="InterPro" id="IPR001094">
    <property type="entry name" value="Flavdoxin-like"/>
</dbReference>
<dbReference type="PROSITE" id="PS50902">
    <property type="entry name" value="FLAVODOXIN_LIKE"/>
    <property type="match status" value="1"/>
</dbReference>
<dbReference type="Gene3D" id="3.40.50.360">
    <property type="match status" value="1"/>
</dbReference>
<sequence>MSDTFRISISLALGLSWCLWVAWLWWKKRPLIAVNGGQRIVVYASQTGNAQTNAALHQTKLANAIVLPLNKLKTQHLTLADEIHFHLSTYGDGEAPDNGRGFLKLLNQVSQDIIEKIQFSVTAYGDSRYPKFCAFGKEVHQSLLKKGATSLADIRLVDANNAQSTENDPSTFTDVVITEITHLNPKSQSPGLYRLTLKAEQLTWQAGDLLDILPPEGQGYSIARTYSIASASSHLLDESLVTLLVRLHITANGEFGLSSGFLTQQCQVGTSIKVKVRPNPSCQLTTEKHPLLLIGAGSGLAGLLGHIEQRALLNNCGPIWLVYGEREPGHDEHLSTQLNKWVQSQVIQHFDKAFSRQETQAKYVQQVLLANASMVKSFIGEQGDIYVCGSLSGMGEAVNTTLEQILGSTALNTLIQQGRYHRDLY</sequence>
<dbReference type="GO" id="GO:0010181">
    <property type="term" value="F:FMN binding"/>
    <property type="evidence" value="ECO:0007669"/>
    <property type="project" value="InterPro"/>
</dbReference>
<dbReference type="InterPro" id="IPR008254">
    <property type="entry name" value="Flavodoxin/NO_synth"/>
</dbReference>
<keyword evidence="5" id="KW-0472">Membrane</keyword>
<dbReference type="Pfam" id="PF00175">
    <property type="entry name" value="NAD_binding_1"/>
    <property type="match status" value="1"/>
</dbReference>
<evidence type="ECO:0000256" key="1">
    <source>
        <dbReference type="ARBA" id="ARBA00022630"/>
    </source>
</evidence>
<dbReference type="InterPro" id="IPR001433">
    <property type="entry name" value="OxRdtase_FAD/NAD-bd"/>
</dbReference>
<dbReference type="InterPro" id="IPR017938">
    <property type="entry name" value="Riboflavin_synthase-like_b-brl"/>
</dbReference>
<keyword evidence="5" id="KW-1133">Transmembrane helix</keyword>
<dbReference type="InterPro" id="IPR039261">
    <property type="entry name" value="FNR_nucleotide-bd"/>
</dbReference>
<evidence type="ECO:0000259" key="7">
    <source>
        <dbReference type="PROSITE" id="PS51384"/>
    </source>
</evidence>
<dbReference type="InterPro" id="IPR001709">
    <property type="entry name" value="Flavoprot_Pyr_Nucl_cyt_Rdtase"/>
</dbReference>
<dbReference type="PRINTS" id="PR00369">
    <property type="entry name" value="FLAVODOXIN"/>
</dbReference>
<feature type="transmembrane region" description="Helical" evidence="5">
    <location>
        <begin position="7"/>
        <end position="26"/>
    </location>
</feature>
<keyword evidence="9" id="KW-1185">Reference proteome</keyword>
<protein>
    <recommendedName>
        <fullName evidence="4">NADPH--hemoprotein reductase</fullName>
        <ecNumber evidence="4">1.6.2.4</ecNumber>
    </recommendedName>
</protein>
<dbReference type="GO" id="GO:0009086">
    <property type="term" value="P:methionine biosynthetic process"/>
    <property type="evidence" value="ECO:0007669"/>
    <property type="project" value="UniProtKB-KW"/>
</dbReference>
<dbReference type="RefSeq" id="WP_189766756.1">
    <property type="nucleotide sequence ID" value="NZ_BNCK01000001.1"/>
</dbReference>
<dbReference type="SUPFAM" id="SSF52218">
    <property type="entry name" value="Flavoproteins"/>
    <property type="match status" value="1"/>
</dbReference>
<proteinExistence type="predicted"/>
<dbReference type="PANTHER" id="PTHR19384:SF17">
    <property type="entry name" value="NADPH--CYTOCHROME P450 REDUCTASE"/>
    <property type="match status" value="1"/>
</dbReference>
<dbReference type="InterPro" id="IPR029039">
    <property type="entry name" value="Flavoprotein-like_sf"/>
</dbReference>
<dbReference type="GO" id="GO:0050667">
    <property type="term" value="P:homocysteine metabolic process"/>
    <property type="evidence" value="ECO:0007669"/>
    <property type="project" value="TreeGrafter"/>
</dbReference>
<dbReference type="GO" id="GO:0030586">
    <property type="term" value="F:[methionine synthase] reductase (NADPH) activity"/>
    <property type="evidence" value="ECO:0007669"/>
    <property type="project" value="UniProtKB-EC"/>
</dbReference>
<keyword evidence="3" id="KW-0249">Electron transport</keyword>
<dbReference type="EMBL" id="BNCK01000001">
    <property type="protein sequence ID" value="GHF77746.1"/>
    <property type="molecule type" value="Genomic_DNA"/>
</dbReference>
<dbReference type="AlphaFoldDB" id="A0A919BB94"/>
<dbReference type="PANTHER" id="PTHR19384">
    <property type="entry name" value="NITRIC OXIDE SYNTHASE-RELATED"/>
    <property type="match status" value="1"/>
</dbReference>
<feature type="domain" description="FAD-binding FR-type" evidence="7">
    <location>
        <begin position="170"/>
        <end position="285"/>
    </location>
</feature>
<dbReference type="PRINTS" id="PR00371">
    <property type="entry name" value="FPNCR"/>
</dbReference>
<dbReference type="InterPro" id="IPR017927">
    <property type="entry name" value="FAD-bd_FR_type"/>
</dbReference>
<dbReference type="GO" id="GO:0050660">
    <property type="term" value="F:flavin adenine dinucleotide binding"/>
    <property type="evidence" value="ECO:0007669"/>
    <property type="project" value="TreeGrafter"/>
</dbReference>
<dbReference type="Gene3D" id="3.40.50.80">
    <property type="entry name" value="Nucleotide-binding domain of ferredoxin-NADP reductase (FNR) module"/>
    <property type="match status" value="1"/>
</dbReference>
<dbReference type="SUPFAM" id="SSF63380">
    <property type="entry name" value="Riboflavin synthase domain-like"/>
    <property type="match status" value="1"/>
</dbReference>
<dbReference type="PROSITE" id="PS51384">
    <property type="entry name" value="FAD_FR"/>
    <property type="match status" value="1"/>
</dbReference>
<keyword evidence="5" id="KW-0812">Transmembrane</keyword>
<dbReference type="Proteomes" id="UP000623842">
    <property type="component" value="Unassembled WGS sequence"/>
</dbReference>
<evidence type="ECO:0000259" key="6">
    <source>
        <dbReference type="PROSITE" id="PS50902"/>
    </source>
</evidence>
<accession>A0A919BB94</accession>
<evidence type="ECO:0000256" key="2">
    <source>
        <dbReference type="ARBA" id="ARBA00022643"/>
    </source>
</evidence>
<evidence type="ECO:0000313" key="8">
    <source>
        <dbReference type="EMBL" id="GHF77746.1"/>
    </source>
</evidence>
<gene>
    <name evidence="8" type="ORF">GCM10017161_00910</name>
</gene>
<organism evidence="8 9">
    <name type="scientific">Thalassotalea marina</name>
    <dbReference type="NCBI Taxonomy" id="1673741"/>
    <lineage>
        <taxon>Bacteria</taxon>
        <taxon>Pseudomonadati</taxon>
        <taxon>Pseudomonadota</taxon>
        <taxon>Gammaproteobacteria</taxon>
        <taxon>Alteromonadales</taxon>
        <taxon>Colwelliaceae</taxon>
        <taxon>Thalassotalea</taxon>
    </lineage>
</organism>
<evidence type="ECO:0000256" key="4">
    <source>
        <dbReference type="ARBA" id="ARBA00023797"/>
    </source>
</evidence>
<dbReference type="EC" id="1.6.2.4" evidence="4"/>